<keyword evidence="2" id="KW-0238">DNA-binding</keyword>
<proteinExistence type="predicted"/>
<evidence type="ECO:0000256" key="5">
    <source>
        <dbReference type="SAM" id="MobiDB-lite"/>
    </source>
</evidence>
<sequence length="656" mass="73643">MEKSDTSTSPGQPSPKQPRPLKRKRAAVACDSCRVRKLKAITSLLDRISVCISDQRLSSGPEDAVKNDDDTETSSEVQGQTTHYVGELSDVHFLSLARWRLELSSTGSMDNSIETYDRECLKQQPTLLSRDFTVDMPRLEDCQEYFETYFSTIHIAYPFIPKSVFMHRFQCLRGGTDDKPVTKAWLTLFYSVLALGMHHRQTLDLASKSSKASPSSHETLFRRELALTDLHNLEASTVQVSALLARCFYLLATSQTDRCWVSLGVAIRLAQSLGMHVSHVESQPKQWSYGLTGHAQAEVRSRNWFCLFVLDQLLALQLGRPSITSSEAFCVPLPSNLDDSKHDWCADDIEEPGAQEQSVGDYFLHVIEFSKIVKLVVTELSMPQRSTSIKLASIAYWDGQLQKWKQKLPRHLQFYVAHAFNKQILFRRQRNMLAIKYHHIRTLIHRSGLELPGDSITAFVSEQKEVVLGMRKTCISEARSTMLLFHYVQDIGEIVHDFPWWQIISCLLCAGTVLVVSSTTAHEQRQELFSEAEACLNILDALGVVSEGALIARNMLTNLLNKASSSMNQEATYGSADAVDAGFKFTGESLSFSTGMDNNASFADHQPWVQADHSTDNQMPIDPSCLWPYGSFDSFLWSQEVLNLMTSSSAVNDPGT</sequence>
<dbReference type="SMART" id="SM00906">
    <property type="entry name" value="Fungal_trans"/>
    <property type="match status" value="1"/>
</dbReference>
<dbReference type="PANTHER" id="PTHR47424:SF3">
    <property type="entry name" value="REGULATORY PROTEIN GAL4"/>
    <property type="match status" value="1"/>
</dbReference>
<dbReference type="InterPro" id="IPR051127">
    <property type="entry name" value="Fungal_SecMet_Regulators"/>
</dbReference>
<dbReference type="AlphaFoldDB" id="A0A8H5J720"/>
<feature type="compositionally biased region" description="Polar residues" evidence="5">
    <location>
        <begin position="1"/>
        <end position="11"/>
    </location>
</feature>
<feature type="region of interest" description="Disordered" evidence="5">
    <location>
        <begin position="1"/>
        <end position="25"/>
    </location>
</feature>
<evidence type="ECO:0000259" key="6">
    <source>
        <dbReference type="SMART" id="SM00906"/>
    </source>
</evidence>
<keyword evidence="3" id="KW-0804">Transcription</keyword>
<keyword evidence="8" id="KW-1185">Reference proteome</keyword>
<protein>
    <submittedName>
        <fullName evidence="7">Transcriptional regulatory GAL4</fullName>
    </submittedName>
</protein>
<evidence type="ECO:0000313" key="8">
    <source>
        <dbReference type="Proteomes" id="UP000522262"/>
    </source>
</evidence>
<dbReference type="GO" id="GO:0000978">
    <property type="term" value="F:RNA polymerase II cis-regulatory region sequence-specific DNA binding"/>
    <property type="evidence" value="ECO:0007669"/>
    <property type="project" value="TreeGrafter"/>
</dbReference>
<dbReference type="GO" id="GO:0006351">
    <property type="term" value="P:DNA-templated transcription"/>
    <property type="evidence" value="ECO:0007669"/>
    <property type="project" value="InterPro"/>
</dbReference>
<evidence type="ECO:0000256" key="1">
    <source>
        <dbReference type="ARBA" id="ARBA00023015"/>
    </source>
</evidence>
<feature type="domain" description="Xylanolytic transcriptional activator regulatory" evidence="6">
    <location>
        <begin position="259"/>
        <end position="340"/>
    </location>
</feature>
<organism evidence="7 8">
    <name type="scientific">Fusarium mexicanum</name>
    <dbReference type="NCBI Taxonomy" id="751941"/>
    <lineage>
        <taxon>Eukaryota</taxon>
        <taxon>Fungi</taxon>
        <taxon>Dikarya</taxon>
        <taxon>Ascomycota</taxon>
        <taxon>Pezizomycotina</taxon>
        <taxon>Sordariomycetes</taxon>
        <taxon>Hypocreomycetidae</taxon>
        <taxon>Hypocreales</taxon>
        <taxon>Nectriaceae</taxon>
        <taxon>Fusarium</taxon>
        <taxon>Fusarium fujikuroi species complex</taxon>
    </lineage>
</organism>
<gene>
    <name evidence="7" type="ORF">FMEXI_4693</name>
</gene>
<dbReference type="Proteomes" id="UP000522262">
    <property type="component" value="Unassembled WGS sequence"/>
</dbReference>
<dbReference type="PANTHER" id="PTHR47424">
    <property type="entry name" value="REGULATORY PROTEIN GAL4"/>
    <property type="match status" value="1"/>
</dbReference>
<dbReference type="GO" id="GO:0005634">
    <property type="term" value="C:nucleus"/>
    <property type="evidence" value="ECO:0007669"/>
    <property type="project" value="TreeGrafter"/>
</dbReference>
<evidence type="ECO:0000313" key="7">
    <source>
        <dbReference type="EMBL" id="KAF5548690.1"/>
    </source>
</evidence>
<dbReference type="GO" id="GO:0000981">
    <property type="term" value="F:DNA-binding transcription factor activity, RNA polymerase II-specific"/>
    <property type="evidence" value="ECO:0007669"/>
    <property type="project" value="TreeGrafter"/>
</dbReference>
<evidence type="ECO:0000256" key="4">
    <source>
        <dbReference type="ARBA" id="ARBA00023242"/>
    </source>
</evidence>
<evidence type="ECO:0000256" key="3">
    <source>
        <dbReference type="ARBA" id="ARBA00023163"/>
    </source>
</evidence>
<dbReference type="Pfam" id="PF04082">
    <property type="entry name" value="Fungal_trans"/>
    <property type="match status" value="1"/>
</dbReference>
<name>A0A8H5J720_9HYPO</name>
<dbReference type="CDD" id="cd12148">
    <property type="entry name" value="fungal_TF_MHR"/>
    <property type="match status" value="1"/>
</dbReference>
<reference evidence="7 8" key="1">
    <citation type="submission" date="2020-05" db="EMBL/GenBank/DDBJ databases">
        <title>Identification and distribution of gene clusters putatively required for synthesis of sphingolipid metabolism inhibitors in phylogenetically diverse species of the filamentous fungus Fusarium.</title>
        <authorList>
            <person name="Kim H.-S."/>
            <person name="Busman M."/>
            <person name="Brown D.W."/>
            <person name="Divon H."/>
            <person name="Uhlig S."/>
            <person name="Proctor R.H."/>
        </authorList>
    </citation>
    <scope>NUCLEOTIDE SEQUENCE [LARGE SCALE GENOMIC DNA]</scope>
    <source>
        <strain evidence="7 8">NRRL 53147</strain>
    </source>
</reference>
<dbReference type="GO" id="GO:0008270">
    <property type="term" value="F:zinc ion binding"/>
    <property type="evidence" value="ECO:0007669"/>
    <property type="project" value="InterPro"/>
</dbReference>
<keyword evidence="1" id="KW-0805">Transcription regulation</keyword>
<evidence type="ECO:0000256" key="2">
    <source>
        <dbReference type="ARBA" id="ARBA00023125"/>
    </source>
</evidence>
<accession>A0A8H5J720</accession>
<comment type="caution">
    <text evidence="7">The sequence shown here is derived from an EMBL/GenBank/DDBJ whole genome shotgun (WGS) entry which is preliminary data.</text>
</comment>
<dbReference type="GO" id="GO:0000435">
    <property type="term" value="P:positive regulation of transcription from RNA polymerase II promoter by galactose"/>
    <property type="evidence" value="ECO:0007669"/>
    <property type="project" value="TreeGrafter"/>
</dbReference>
<dbReference type="EMBL" id="JAAOAM010000096">
    <property type="protein sequence ID" value="KAF5548690.1"/>
    <property type="molecule type" value="Genomic_DNA"/>
</dbReference>
<dbReference type="InterPro" id="IPR007219">
    <property type="entry name" value="XnlR_reg_dom"/>
</dbReference>
<keyword evidence="4" id="KW-0539">Nucleus</keyword>